<dbReference type="EMBL" id="VJOY01000011">
    <property type="protein sequence ID" value="TRX73768.1"/>
    <property type="molecule type" value="Genomic_DNA"/>
</dbReference>
<dbReference type="CDD" id="cd03205">
    <property type="entry name" value="GST_C_6"/>
    <property type="match status" value="1"/>
</dbReference>
<reference evidence="2 3" key="1">
    <citation type="submission" date="2019-07" db="EMBL/GenBank/DDBJ databases">
        <title>Pseudomonas mangiferae sp. nov., isolated from bark of mango tree in Thailand.</title>
        <authorList>
            <person name="Srisuk N."/>
            <person name="Anurat P."/>
        </authorList>
    </citation>
    <scope>NUCLEOTIDE SEQUENCE [LARGE SCALE GENOMIC DNA]</scope>
    <source>
        <strain evidence="2 3">DMKU_BBB3-04</strain>
    </source>
</reference>
<comment type="caution">
    <text evidence="2">The sequence shown here is derived from an EMBL/GenBank/DDBJ whole genome shotgun (WGS) entry which is preliminary data.</text>
</comment>
<dbReference type="Gene3D" id="3.40.30.10">
    <property type="entry name" value="Glutaredoxin"/>
    <property type="match status" value="1"/>
</dbReference>
<evidence type="ECO:0000259" key="1">
    <source>
        <dbReference type="PROSITE" id="PS50404"/>
    </source>
</evidence>
<dbReference type="Gene3D" id="1.20.1050.10">
    <property type="match status" value="1"/>
</dbReference>
<dbReference type="InterPro" id="IPR036249">
    <property type="entry name" value="Thioredoxin-like_sf"/>
</dbReference>
<gene>
    <name evidence="2" type="ORF">FM069_15250</name>
</gene>
<dbReference type="Pfam" id="PF13417">
    <property type="entry name" value="GST_N_3"/>
    <property type="match status" value="1"/>
</dbReference>
<protein>
    <submittedName>
        <fullName evidence="2">Glutathione S-transferase</fullName>
    </submittedName>
</protein>
<sequence length="204" mass="22430">MHLIGMLDSPYVRRVAISLRLLGLPFEHRPLSVFGDFEAFARINPLVKAPTLVCADGGLLMDSTLILDHAEGLAAPSRRLMPVEPAARQAALHTLGLVLASCEKAVQLVYEQRLRPTDRQHQPWIERVGGQLRAGCAALEAEEARRPRPRSESPLGQAGLSLAVVWQFIQAMLPEQVPAERHPALEAWSRHAEGLPAFIATPPR</sequence>
<dbReference type="PROSITE" id="PS50404">
    <property type="entry name" value="GST_NTER"/>
    <property type="match status" value="1"/>
</dbReference>
<accession>A0A553GW94</accession>
<organism evidence="2 3">
    <name type="scientific">Pseudomonas mangiferae</name>
    <dbReference type="NCBI Taxonomy" id="2593654"/>
    <lineage>
        <taxon>Bacteria</taxon>
        <taxon>Pseudomonadati</taxon>
        <taxon>Pseudomonadota</taxon>
        <taxon>Gammaproteobacteria</taxon>
        <taxon>Pseudomonadales</taxon>
        <taxon>Pseudomonadaceae</taxon>
        <taxon>Pseudomonas</taxon>
    </lineage>
</organism>
<keyword evidence="2" id="KW-0808">Transferase</keyword>
<dbReference type="GO" id="GO:0016740">
    <property type="term" value="F:transferase activity"/>
    <property type="evidence" value="ECO:0007669"/>
    <property type="project" value="UniProtKB-KW"/>
</dbReference>
<proteinExistence type="predicted"/>
<evidence type="ECO:0000313" key="3">
    <source>
        <dbReference type="Proteomes" id="UP000315235"/>
    </source>
</evidence>
<dbReference type="SUPFAM" id="SSF52833">
    <property type="entry name" value="Thioredoxin-like"/>
    <property type="match status" value="1"/>
</dbReference>
<feature type="domain" description="GST N-terminal" evidence="1">
    <location>
        <begin position="1"/>
        <end position="78"/>
    </location>
</feature>
<dbReference type="CDD" id="cd00570">
    <property type="entry name" value="GST_N_family"/>
    <property type="match status" value="1"/>
</dbReference>
<name>A0A553GW94_9PSED</name>
<keyword evidence="3" id="KW-1185">Reference proteome</keyword>
<dbReference type="RefSeq" id="WP_143489228.1">
    <property type="nucleotide sequence ID" value="NZ_VJOY01000011.1"/>
</dbReference>
<dbReference type="InterPro" id="IPR004045">
    <property type="entry name" value="Glutathione_S-Trfase_N"/>
</dbReference>
<dbReference type="AlphaFoldDB" id="A0A553GW94"/>
<evidence type="ECO:0000313" key="2">
    <source>
        <dbReference type="EMBL" id="TRX73768.1"/>
    </source>
</evidence>
<dbReference type="Proteomes" id="UP000315235">
    <property type="component" value="Unassembled WGS sequence"/>
</dbReference>
<dbReference type="OrthoDB" id="8634103at2"/>